<gene>
    <name evidence="8" type="ORF">K9S39_34615</name>
</gene>
<evidence type="ECO:0000313" key="8">
    <source>
        <dbReference type="EMBL" id="UQA96329.1"/>
    </source>
</evidence>
<reference evidence="8" key="1">
    <citation type="submission" date="2021-10" db="EMBL/GenBank/DDBJ databases">
        <title>Streptomyces nigrumlapis sp.nov.,an antimicrobial producing actinobacterium isolated from Black Gobi rocks.</title>
        <authorList>
            <person name="Wen Y."/>
            <person name="Zhang W."/>
            <person name="Liu X.G."/>
        </authorList>
    </citation>
    <scope>NUCLEOTIDE SEQUENCE</scope>
    <source>
        <strain evidence="8">ST13-2-2</strain>
    </source>
</reference>
<dbReference type="PROSITE" id="PS00893">
    <property type="entry name" value="NUDIX_BOX"/>
    <property type="match status" value="1"/>
</dbReference>
<keyword evidence="3" id="KW-0479">Metal-binding</keyword>
<dbReference type="SUPFAM" id="SSF55811">
    <property type="entry name" value="Nudix"/>
    <property type="match status" value="1"/>
</dbReference>
<organism evidence="8 9">
    <name type="scientific">Streptomyces halobius</name>
    <dbReference type="NCBI Taxonomy" id="2879846"/>
    <lineage>
        <taxon>Bacteria</taxon>
        <taxon>Bacillati</taxon>
        <taxon>Actinomycetota</taxon>
        <taxon>Actinomycetes</taxon>
        <taxon>Kitasatosporales</taxon>
        <taxon>Streptomycetaceae</taxon>
        <taxon>Streptomyces</taxon>
    </lineage>
</organism>
<evidence type="ECO:0000256" key="5">
    <source>
        <dbReference type="ARBA" id="ARBA00022842"/>
    </source>
</evidence>
<dbReference type="PANTHER" id="PTHR10885:SF0">
    <property type="entry name" value="ISOPENTENYL-DIPHOSPHATE DELTA-ISOMERASE"/>
    <property type="match status" value="1"/>
</dbReference>
<name>A0ABY4MHZ8_9ACTN</name>
<dbReference type="PROSITE" id="PS51462">
    <property type="entry name" value="NUDIX"/>
    <property type="match status" value="1"/>
</dbReference>
<dbReference type="EMBL" id="CP086322">
    <property type="protein sequence ID" value="UQA96329.1"/>
    <property type="molecule type" value="Genomic_DNA"/>
</dbReference>
<evidence type="ECO:0000256" key="2">
    <source>
        <dbReference type="ARBA" id="ARBA00005582"/>
    </source>
</evidence>
<comment type="similarity">
    <text evidence="2">Belongs to the Nudix hydrolase family.</text>
</comment>
<evidence type="ECO:0000256" key="3">
    <source>
        <dbReference type="ARBA" id="ARBA00022723"/>
    </source>
</evidence>
<evidence type="ECO:0000313" key="9">
    <source>
        <dbReference type="Proteomes" id="UP000830115"/>
    </source>
</evidence>
<feature type="domain" description="Nudix hydrolase" evidence="7">
    <location>
        <begin position="36"/>
        <end position="165"/>
    </location>
</feature>
<sequence>MADQQPLNADEILDVVDENDQVVGQAPRGETYARRLRTRCAFVLARDDRDRIFVHRRTAHKLVFPSHYDMFVGGVVGAGESYDEAALREAEEELGVTGLPRPERRLTFLYETPEHTWWSAVYEVRCTLPVAPQESEIDWYAFLTEEELTRRLDAWPWTPDGLAAYRRLTEWRAPGSAGAGPMGQGRERPQRHGTGPDQPIEFRP</sequence>
<keyword evidence="9" id="KW-1185">Reference proteome</keyword>
<evidence type="ECO:0000256" key="1">
    <source>
        <dbReference type="ARBA" id="ARBA00001946"/>
    </source>
</evidence>
<evidence type="ECO:0000259" key="7">
    <source>
        <dbReference type="PROSITE" id="PS51462"/>
    </source>
</evidence>
<dbReference type="Pfam" id="PF00293">
    <property type="entry name" value="NUDIX"/>
    <property type="match status" value="1"/>
</dbReference>
<evidence type="ECO:0000256" key="4">
    <source>
        <dbReference type="ARBA" id="ARBA00022801"/>
    </source>
</evidence>
<dbReference type="Gene3D" id="3.90.79.10">
    <property type="entry name" value="Nucleoside Triphosphate Pyrophosphohydrolase"/>
    <property type="match status" value="1"/>
</dbReference>
<dbReference type="InterPro" id="IPR020084">
    <property type="entry name" value="NUDIX_hydrolase_CS"/>
</dbReference>
<dbReference type="InterPro" id="IPR015797">
    <property type="entry name" value="NUDIX_hydrolase-like_dom_sf"/>
</dbReference>
<feature type="region of interest" description="Disordered" evidence="6">
    <location>
        <begin position="173"/>
        <end position="204"/>
    </location>
</feature>
<keyword evidence="4" id="KW-0378">Hydrolase</keyword>
<dbReference type="InterPro" id="IPR000086">
    <property type="entry name" value="NUDIX_hydrolase_dom"/>
</dbReference>
<dbReference type="PIRSF" id="PIRSF017340">
    <property type="entry name" value="Nudix_hydro"/>
    <property type="match status" value="1"/>
</dbReference>
<evidence type="ECO:0000256" key="6">
    <source>
        <dbReference type="SAM" id="MobiDB-lite"/>
    </source>
</evidence>
<dbReference type="InterPro" id="IPR024195">
    <property type="entry name" value="NUDIX_hydrolase_YfcD_pred"/>
</dbReference>
<proteinExistence type="inferred from homology"/>
<dbReference type="PANTHER" id="PTHR10885">
    <property type="entry name" value="ISOPENTENYL-DIPHOSPHATE DELTA-ISOMERASE"/>
    <property type="match status" value="1"/>
</dbReference>
<comment type="cofactor">
    <cofactor evidence="1">
        <name>Mg(2+)</name>
        <dbReference type="ChEBI" id="CHEBI:18420"/>
    </cofactor>
</comment>
<dbReference type="RefSeq" id="WP_248867230.1">
    <property type="nucleotide sequence ID" value="NZ_CP086322.1"/>
</dbReference>
<protein>
    <submittedName>
        <fullName evidence="8">NUDIX domain-containing protein</fullName>
    </submittedName>
</protein>
<keyword evidence="5" id="KW-0460">Magnesium</keyword>
<accession>A0ABY4MHZ8</accession>
<dbReference type="Proteomes" id="UP000830115">
    <property type="component" value="Chromosome"/>
</dbReference>